<dbReference type="InterPro" id="IPR013783">
    <property type="entry name" value="Ig-like_fold"/>
</dbReference>
<dbReference type="Proteomes" id="UP000245489">
    <property type="component" value="Unassembled WGS sequence"/>
</dbReference>
<keyword evidence="5" id="KW-0472">Membrane</keyword>
<dbReference type="Gene3D" id="2.60.120.260">
    <property type="entry name" value="Galactose-binding domain-like"/>
    <property type="match status" value="1"/>
</dbReference>
<feature type="domain" description="SD-repeat containing protein B" evidence="6">
    <location>
        <begin position="1231"/>
        <end position="1355"/>
    </location>
</feature>
<keyword evidence="5" id="KW-0812">Transmembrane</keyword>
<feature type="non-terminal residue" evidence="8">
    <location>
        <position position="2330"/>
    </location>
</feature>
<feature type="domain" description="Ig-like" evidence="7">
    <location>
        <begin position="1483"/>
        <end position="1569"/>
    </location>
</feature>
<feature type="compositionally biased region" description="Low complexity" evidence="4">
    <location>
        <begin position="1097"/>
        <end position="1109"/>
    </location>
</feature>
<dbReference type="Pfam" id="PF19081">
    <property type="entry name" value="Ig_7"/>
    <property type="match status" value="1"/>
</dbReference>
<evidence type="ECO:0000313" key="8">
    <source>
        <dbReference type="EMBL" id="PWK26435.1"/>
    </source>
</evidence>
<evidence type="ECO:0000256" key="1">
    <source>
        <dbReference type="ARBA" id="ARBA00004613"/>
    </source>
</evidence>
<accession>A0A316E8W9</accession>
<proteinExistence type="predicted"/>
<dbReference type="Pfam" id="PF17210">
    <property type="entry name" value="SdrD_B"/>
    <property type="match status" value="2"/>
</dbReference>
<evidence type="ECO:0000259" key="6">
    <source>
        <dbReference type="Pfam" id="PF17210"/>
    </source>
</evidence>
<feature type="region of interest" description="Disordered" evidence="4">
    <location>
        <begin position="1094"/>
        <end position="1115"/>
    </location>
</feature>
<comment type="subcellular location">
    <subcellularLocation>
        <location evidence="1">Secreted</location>
    </subcellularLocation>
</comment>
<dbReference type="InterPro" id="IPR033764">
    <property type="entry name" value="Sdr_B"/>
</dbReference>
<evidence type="ECO:0000313" key="9">
    <source>
        <dbReference type="Proteomes" id="UP000245489"/>
    </source>
</evidence>
<gene>
    <name evidence="8" type="ORF">LV89_02606</name>
</gene>
<evidence type="ECO:0000256" key="5">
    <source>
        <dbReference type="SAM" id="Phobius"/>
    </source>
</evidence>
<evidence type="ECO:0000256" key="4">
    <source>
        <dbReference type="SAM" id="MobiDB-lite"/>
    </source>
</evidence>
<keyword evidence="2" id="KW-0964">Secreted</keyword>
<dbReference type="SUPFAM" id="SSF63825">
    <property type="entry name" value="YWTD domain"/>
    <property type="match status" value="1"/>
</dbReference>
<feature type="domain" description="SD-repeat containing protein B" evidence="6">
    <location>
        <begin position="455"/>
        <end position="535"/>
    </location>
</feature>
<keyword evidence="9" id="KW-1185">Reference proteome</keyword>
<dbReference type="GO" id="GO:0005576">
    <property type="term" value="C:extracellular region"/>
    <property type="evidence" value="ECO:0007669"/>
    <property type="project" value="UniProtKB-SubCell"/>
</dbReference>
<name>A0A316E8W9_9BACT</name>
<reference evidence="8 9" key="1">
    <citation type="submission" date="2018-05" db="EMBL/GenBank/DDBJ databases">
        <title>Genomic Encyclopedia of Archaeal and Bacterial Type Strains, Phase II (KMG-II): from individual species to whole genera.</title>
        <authorList>
            <person name="Goeker M."/>
        </authorList>
    </citation>
    <scope>NUCLEOTIDE SEQUENCE [LARGE SCALE GENOMIC DNA]</scope>
    <source>
        <strain evidence="8 9">DSM 22214</strain>
    </source>
</reference>
<protein>
    <submittedName>
        <fullName evidence="8">SdrD B-like protein</fullName>
    </submittedName>
</protein>
<dbReference type="EMBL" id="QGGO01000012">
    <property type="protein sequence ID" value="PWK26435.1"/>
    <property type="molecule type" value="Genomic_DNA"/>
</dbReference>
<dbReference type="SUPFAM" id="SSF117074">
    <property type="entry name" value="Hypothetical protein PA1324"/>
    <property type="match status" value="2"/>
</dbReference>
<sequence length="2330" mass="241457">MKDFTAVMFSFCESVISNSKQETVKKSEAGSSRNYRANLFNNISARIFLWGFYAIFSGLFKLLEGRILSIRKAFRDLIKEHNYLSSVLSSRVCFIADKVSIASRSLIAILVVLINLNSHVVEAQCTGCTVSAPTNGTSYTLSGNQKLCVTGNVGSMSLNFSGTGNSICVATGVTWTQNSGNFAGVTIDVYGTFNMNGSYNFNSPVVINIKPGGVLNTDATSFGNNITINNEATVNFTTTSQVTAQGTFVFNNVGTASVVNALSNTLFYLGSGSTFTNDGTVSFASVENSDALLFRNTATGVITIDGTLYNHGNIINYGLIQTVCGPFGQVGCSFIVGNKGAGKEFNIASGGCVKIGGDATFDGPGIINGGFEVGGNLTINKPVTGTNGSVLVKNGISTINIDGSFNGTGMLFYDVNTASHNFDVKNGNAASTLYTVSSAAGCGSITSPPLASCTNLGGTVFRDFNLNGKRDNADEIGLAGVTVKAFNTANTLVGTTTTLADGSFAINGFSGPLRVEFSNLPAGYVSGPDGTTSSTSIQFVSANSCSVNFGVNHPDDFCVKAGVQPKVAVPCYANGAYFTTGTSGAGLEDALVSFPYNRTGDKATSGNEPYVMSKYSSIGSVWGVAYNKYKKTLFTTAFMKRHSGFGPEGPAGLYVIQNADNNGTGYTITGIDLKAVLGINAGFDLPRNFPINKTQAVDDGGNAVFNAVGKMSFGDCELSSDGNTLYITNLFDKKIYVLNVSNPTSPTLIGSFAVPNPACSGTNEYVPFGLKWYRGKVYVGVICTAESSQPATVGSLYGQAGFDTKGLSSANLKATVYEFNGSTFTTALTQFPLNFDRGLANSSTVSYSIWRPWVNTYSQVNSNRGQTYPQPILSDIEFDSDGSMILGFADRFSHQMGNANNPPADGLEKVVNGDFTAGGTGFSSDYAANNTSNGGGGITTNAQSFYGWASACTDRTSGTGNFIVADGATVAGKRVWYQTISVTPGTAYNLSFWATSINSGTPAKLYFTANGTRIGTDNCNLSSSPCDWVQYSTTWTAPSFTYSITLAIVDGELAATSNDFGLDEISFIPTSGTLETGRVEGDLMRATKSGSTWTIENNGTASGTTTSGANKGGGPGGGEYYFGDITIDHDEPTMGGIALYPGTGETITTAAGPGNIFYSGGTRRIDNSTGDYLYDNSPIAWNNVSNYRTNYSSRPTPTGDYKLYNGDTPGTFGKASGLGDIEVFCALAPLEIGNRIWRDYDQDGIQDANEPGIPSITVLLFKSGVQVASTTTNSIGEYYFNDANVTGGLLPSTAYEIRVATGQTSLAQTFLSPANANTNNSDEIDSDATISGSNAIISVTTGAYGESNHTYDIGFSPNCPTLSNPQPNNGTQTICSGANIPSLTLTSNSASQPLPVTTYIEWCAYKVPQANPYLMVDEHYCLQPEAVLVDGAVTASNLTGLPTNTGTTPITYYVYACLKPVPDANNPYCRPFVAYTIIVNPIPAAPSVVTGGSACKSGTTATVSLGATCGTSETPVWYASQTSTAVLGIGDLFTTPAISATTTYYVGCKGVTSPNCETAINTRKPVVATIITTPAAPTVTITSNGGNGNVCGTSATLESGCTTGTLKWSNNATTNVITVTTSGTYTATCTLNGCTGPVSNSATITINSVPSALTVTGGGVSICAGSSTTLTASACSGTYTWSNAVSGTTATSITVAPTATTNYTVTCTVNGCTSPASANATITVNAIPSQPTVTGGGVTICAGASATLTASGCTGTYTWSNDATTASITVTPTVTTDYTVTCKVNNCTSANSANARVNVSPNPTVTGTGATVCEGETINLSSVGAPGNFVSGLNISGLSFDHAGIPTANLANQYDGGTSPHNSVATIIDLNIPSKGLTDYTSFCAEVGSPISINVNYTGYNIVPLESLAKQYAGVAGHASVLIPTGGIGAVHAGMLRYLYDKHFISTSPSAWTLEQAAAFQIAQWEITHDQYVANPDFSVKNASTNGLYYNYGSNTVAVQAIIDLAETWLNEIDSQTRDWTKYTSTTWYPSGIQSLNGQQDLVVAEPISTCLTYSWTGPNGFTSTAQSPVIANATTANNGVYTVKVTNCNGCTGTATVLVTVNTTLPAPTNATSSKPSVCINETYTLSASCGTNQTVKWYDASGNSITTLTYTQTVSGTYIYKVGCTNSSGCETLAANRATVSVTVNPIPTSPTNPTSSKAAICAGETVTLSGTCGTNQVAQWYEGTTSLGSGNITLTPTVGSHTYSVGCKNTVTGCETGSSNRANVPVVVNSIPNTLTVTGGGVSICNGASATLTASACTGAYLWSNGGTSSSITVSPNVTTNYTVTCT</sequence>
<dbReference type="RefSeq" id="WP_146199158.1">
    <property type="nucleotide sequence ID" value="NZ_QGGO01000012.1"/>
</dbReference>
<dbReference type="Gene3D" id="2.60.40.10">
    <property type="entry name" value="Immunoglobulins"/>
    <property type="match status" value="3"/>
</dbReference>
<feature type="transmembrane region" description="Helical" evidence="5">
    <location>
        <begin position="43"/>
        <end position="63"/>
    </location>
</feature>
<organism evidence="8 9">
    <name type="scientific">Arcicella aurantiaca</name>
    <dbReference type="NCBI Taxonomy" id="591202"/>
    <lineage>
        <taxon>Bacteria</taxon>
        <taxon>Pseudomonadati</taxon>
        <taxon>Bacteroidota</taxon>
        <taxon>Cytophagia</taxon>
        <taxon>Cytophagales</taxon>
        <taxon>Flectobacillaceae</taxon>
        <taxon>Arcicella</taxon>
    </lineage>
</organism>
<evidence type="ECO:0000259" key="7">
    <source>
        <dbReference type="Pfam" id="PF19081"/>
    </source>
</evidence>
<evidence type="ECO:0000256" key="3">
    <source>
        <dbReference type="ARBA" id="ARBA00022729"/>
    </source>
</evidence>
<keyword evidence="3" id="KW-0732">Signal</keyword>
<dbReference type="OrthoDB" id="3169091at2"/>
<comment type="caution">
    <text evidence="8">The sequence shown here is derived from an EMBL/GenBank/DDBJ whole genome shotgun (WGS) entry which is preliminary data.</text>
</comment>
<dbReference type="InterPro" id="IPR044023">
    <property type="entry name" value="Ig_7"/>
</dbReference>
<keyword evidence="5" id="KW-1133">Transmembrane helix</keyword>
<evidence type="ECO:0000256" key="2">
    <source>
        <dbReference type="ARBA" id="ARBA00022525"/>
    </source>
</evidence>